<reference evidence="1 2" key="1">
    <citation type="submission" date="2016-04" db="EMBL/GenBank/DDBJ databases">
        <title>High quality genome of the nematocidal Bacillus thuringiensis MYBT18246.</title>
        <authorList>
            <person name="Hollensteiner J."/>
            <person name="Poehlein A."/>
            <person name="Sproeer C."/>
            <person name="Bunk B."/>
            <person name="Rosenstiel P."/>
            <person name="Schulenburg H."/>
            <person name="Liesegang H."/>
        </authorList>
    </citation>
    <scope>NUCLEOTIDE SEQUENCE [LARGE SCALE GENOMIC DNA]</scope>
    <source>
        <strain evidence="1 2">MYBT18246</strain>
        <plasmid evidence="1 2">p109822</plasmid>
    </source>
</reference>
<geneLocation type="plasmid" evidence="1 2">
    <name>p109822</name>
</geneLocation>
<sequence length="32" mass="3958">MSYPRDISREKFEIIREELETFSKRTSPRKKV</sequence>
<gene>
    <name evidence="1" type="ORF">BT246_70080</name>
</gene>
<name>A0A9W3SJF4_BACTU</name>
<evidence type="ECO:0000313" key="1">
    <source>
        <dbReference type="EMBL" id="ANS52299.1"/>
    </source>
</evidence>
<protein>
    <submittedName>
        <fullName evidence="1">Uncharacterized protein</fullName>
    </submittedName>
</protein>
<keyword evidence="1" id="KW-0614">Plasmid</keyword>
<dbReference type="Proteomes" id="UP000092743">
    <property type="component" value="Plasmid p109822"/>
</dbReference>
<dbReference type="EMBL" id="CP015355">
    <property type="protein sequence ID" value="ANS52299.1"/>
    <property type="molecule type" value="Genomic_DNA"/>
</dbReference>
<organism evidence="1 2">
    <name type="scientific">Bacillus thuringiensis</name>
    <dbReference type="NCBI Taxonomy" id="1428"/>
    <lineage>
        <taxon>Bacteria</taxon>
        <taxon>Bacillati</taxon>
        <taxon>Bacillota</taxon>
        <taxon>Bacilli</taxon>
        <taxon>Bacillales</taxon>
        <taxon>Bacillaceae</taxon>
        <taxon>Bacillus</taxon>
        <taxon>Bacillus cereus group</taxon>
    </lineage>
</organism>
<proteinExistence type="predicted"/>
<evidence type="ECO:0000313" key="2">
    <source>
        <dbReference type="Proteomes" id="UP000092743"/>
    </source>
</evidence>
<accession>A0A9W3SJF4</accession>
<dbReference type="AlphaFoldDB" id="A0A9W3SJF4"/>